<dbReference type="EMBL" id="RAQQ01000032">
    <property type="protein sequence ID" value="RKF23842.1"/>
    <property type="molecule type" value="Genomic_DNA"/>
</dbReference>
<comment type="caution">
    <text evidence="3">The sequence shown here is derived from an EMBL/GenBank/DDBJ whole genome shotgun (WGS) entry which is preliminary data.</text>
</comment>
<keyword evidence="2" id="KW-1133">Transmembrane helix</keyword>
<dbReference type="RefSeq" id="WP_120331848.1">
    <property type="nucleotide sequence ID" value="NZ_RAQQ01000032.1"/>
</dbReference>
<sequence length="550" mass="55578">MSNDVTTPDGGAAPAPPPRSGRRKLWVAAGVAGLTGVVGLAALGGIAARNDKSGEADRVSDAQASTPKQNVSDAGKADDGGKADETGGKKVDTDEWSGGDWSGKGESRKHDGRVKDVPCDTDKLIQAITFANEKDGAILNLARHCTYELTRHEHGNGLPVIKNDIVLKGDDTRIVRAATAEYFRILNVGRNGHLTLKDVTVKGGQTAPDLVPQPMTAPGAATAEPGTATAAPAKPATRGAATTAPETAAPAGAGTVQLATGHAYSDGAGILVQRGGKADIEHSAIVQNQAGASGGGIANYGTTNLRTSSVERNSAAGFGGGVFNAGVLRIEDSKIGSNSAGLAGGGISNGSAPNGFTGEGGTVWVWKTTVEHNRARVGGGLYDRQGTTTLTQSQVTGNTGTDYGGGIFVEAGSKLHLEQVVVAGNFTEGMAGGIGVQQSTAVIERSVVKENESRQSGGGLGNFIGFVTLRDSEIVANRATGPGAVAGGIYNVGGAVKLVGTKVVHNMSADPPGGVYTTNDGVDIDKKSAVKDNRPTNCVGSPVVPDNCFG</sequence>
<keyword evidence="2" id="KW-0812">Transmembrane</keyword>
<accession>A0A420ET39</accession>
<dbReference type="SUPFAM" id="SSF51126">
    <property type="entry name" value="Pectin lyase-like"/>
    <property type="match status" value="1"/>
</dbReference>
<feature type="compositionally biased region" description="Low complexity" evidence="1">
    <location>
        <begin position="216"/>
        <end position="248"/>
    </location>
</feature>
<feature type="transmembrane region" description="Helical" evidence="2">
    <location>
        <begin position="25"/>
        <end position="48"/>
    </location>
</feature>
<feature type="compositionally biased region" description="Basic and acidic residues" evidence="1">
    <location>
        <begin position="49"/>
        <end position="60"/>
    </location>
</feature>
<evidence type="ECO:0000313" key="3">
    <source>
        <dbReference type="EMBL" id="RKF23842.1"/>
    </source>
</evidence>
<gene>
    <name evidence="3" type="ORF">D7I43_29450</name>
</gene>
<feature type="compositionally biased region" description="Basic and acidic residues" evidence="1">
    <location>
        <begin position="103"/>
        <end position="114"/>
    </location>
</feature>
<feature type="region of interest" description="Disordered" evidence="1">
    <location>
        <begin position="1"/>
        <end position="21"/>
    </location>
</feature>
<reference evidence="3 4" key="1">
    <citation type="journal article" date="2018" name="Int. J. Syst. Evol. Microbiol.">
        <title>Micromonospora globbae sp. nov., an endophytic actinomycete isolated from roots of Globba winitii C. H. Wright.</title>
        <authorList>
            <person name="Kuncharoen N."/>
            <person name="Pittayakhajonwut P."/>
            <person name="Tanasupawat S."/>
        </authorList>
    </citation>
    <scope>NUCLEOTIDE SEQUENCE [LARGE SCALE GENOMIC DNA]</scope>
    <source>
        <strain evidence="3 4">WPS1-2</strain>
    </source>
</reference>
<feature type="region of interest" description="Disordered" evidence="1">
    <location>
        <begin position="205"/>
        <end position="248"/>
    </location>
</feature>
<protein>
    <submittedName>
        <fullName evidence="3">Right-handed parallel beta-helix repeat-containing protein</fullName>
    </submittedName>
</protein>
<evidence type="ECO:0000313" key="4">
    <source>
        <dbReference type="Proteomes" id="UP000285744"/>
    </source>
</evidence>
<proteinExistence type="predicted"/>
<name>A0A420ET39_9ACTN</name>
<organism evidence="3 4">
    <name type="scientific">Micromonospora globbae</name>
    <dbReference type="NCBI Taxonomy" id="1894969"/>
    <lineage>
        <taxon>Bacteria</taxon>
        <taxon>Bacillati</taxon>
        <taxon>Actinomycetota</taxon>
        <taxon>Actinomycetes</taxon>
        <taxon>Micromonosporales</taxon>
        <taxon>Micromonosporaceae</taxon>
        <taxon>Micromonospora</taxon>
    </lineage>
</organism>
<evidence type="ECO:0000256" key="1">
    <source>
        <dbReference type="SAM" id="MobiDB-lite"/>
    </source>
</evidence>
<dbReference type="AlphaFoldDB" id="A0A420ET39"/>
<evidence type="ECO:0000256" key="2">
    <source>
        <dbReference type="SAM" id="Phobius"/>
    </source>
</evidence>
<feature type="region of interest" description="Disordered" evidence="1">
    <location>
        <begin position="49"/>
        <end position="114"/>
    </location>
</feature>
<keyword evidence="2" id="KW-0472">Membrane</keyword>
<feature type="compositionally biased region" description="Basic and acidic residues" evidence="1">
    <location>
        <begin position="75"/>
        <end position="93"/>
    </location>
</feature>
<dbReference type="InterPro" id="IPR011050">
    <property type="entry name" value="Pectin_lyase_fold/virulence"/>
</dbReference>
<dbReference type="Proteomes" id="UP000285744">
    <property type="component" value="Unassembled WGS sequence"/>
</dbReference>
<dbReference type="OrthoDB" id="3399438at2"/>
<feature type="compositionally biased region" description="Polar residues" evidence="1">
    <location>
        <begin position="62"/>
        <end position="72"/>
    </location>
</feature>